<evidence type="ECO:0000313" key="3">
    <source>
        <dbReference type="EMBL" id="MCS5709010.1"/>
    </source>
</evidence>
<reference evidence="3" key="3">
    <citation type="submission" date="2021-06" db="EMBL/GenBank/DDBJ databases">
        <title>Genomic Description and Analysis of Intracellular Bacteria, Candidatus Berkiella cookevillensis and Candidatus Berkiella aquae.</title>
        <authorList>
            <person name="Kidane D.T."/>
            <person name="Mehari Y.T."/>
            <person name="Rice F.C."/>
            <person name="Arivett B.A."/>
            <person name="Farone A.L."/>
            <person name="Berk S.G."/>
            <person name="Farone M.B."/>
        </authorList>
    </citation>
    <scope>NUCLEOTIDE SEQUENCE</scope>
    <source>
        <strain evidence="3">CC99</strain>
    </source>
</reference>
<protein>
    <submittedName>
        <fullName evidence="3">Endonuclease domain-containing protein</fullName>
    </submittedName>
</protein>
<comment type="caution">
    <text evidence="2">The sequence shown here is derived from an EMBL/GenBank/DDBJ whole genome shotgun (WGS) entry which is preliminary data.</text>
</comment>
<sequence length="111" mass="13202">MIQASRDLKEKVSVAEQRLWEYFRDGRFCNVNFNRQFVLGAYIVNFVSPEHKLVIEINAESSLESADYHARKITYLKSLGYKIIHFWDHDILHNIRIVLEVIHNEVDRELV</sequence>
<dbReference type="OrthoDB" id="9798754at2"/>
<dbReference type="RefSeq" id="WP_057625113.1">
    <property type="nucleotide sequence ID" value="NZ_LKHV02000001.1"/>
</dbReference>
<organism evidence="2">
    <name type="scientific">Candidatus Berkiella cookevillensis</name>
    <dbReference type="NCBI Taxonomy" id="437022"/>
    <lineage>
        <taxon>Bacteria</taxon>
        <taxon>Pseudomonadati</taxon>
        <taxon>Pseudomonadota</taxon>
        <taxon>Gammaproteobacteria</taxon>
        <taxon>Candidatus Berkiellales</taxon>
        <taxon>Candidatus Berkiellaceae</taxon>
        <taxon>Candidatus Berkiella</taxon>
    </lineage>
</organism>
<dbReference type="InterPro" id="IPR007569">
    <property type="entry name" value="DUF559"/>
</dbReference>
<dbReference type="Pfam" id="PF04480">
    <property type="entry name" value="DUF559"/>
    <property type="match status" value="1"/>
</dbReference>
<proteinExistence type="predicted"/>
<accession>A0A0Q9YB47</accession>
<dbReference type="EMBL" id="LKHV01000011">
    <property type="protein sequence ID" value="KRG17884.1"/>
    <property type="molecule type" value="Genomic_DNA"/>
</dbReference>
<dbReference type="STRING" id="437022.CC99x_02007"/>
<reference evidence="3" key="2">
    <citation type="journal article" date="2016" name="Genome Announc.">
        <title>Draft Genome Sequences of Two Novel Amoeba-Resistant Intranuclear Bacteria, 'Candidatus Berkiella cookevillensis' and 'Candidatus Berkiella aquae'.</title>
        <authorList>
            <person name="Mehari Y.T."/>
            <person name="Arivett B.A."/>
            <person name="Farone A.L."/>
            <person name="Gunderson J.H."/>
            <person name="Farone M.B."/>
        </authorList>
    </citation>
    <scope>NUCLEOTIDE SEQUENCE</scope>
    <source>
        <strain evidence="3">CC99</strain>
    </source>
</reference>
<dbReference type="EMBL" id="LKHV02000001">
    <property type="protein sequence ID" value="MCS5709010.1"/>
    <property type="molecule type" value="Genomic_DNA"/>
</dbReference>
<dbReference type="GO" id="GO:0004519">
    <property type="term" value="F:endonuclease activity"/>
    <property type="evidence" value="ECO:0007669"/>
    <property type="project" value="UniProtKB-KW"/>
</dbReference>
<dbReference type="Proteomes" id="UP000051494">
    <property type="component" value="Unassembled WGS sequence"/>
</dbReference>
<evidence type="ECO:0000259" key="1">
    <source>
        <dbReference type="Pfam" id="PF04480"/>
    </source>
</evidence>
<keyword evidence="4" id="KW-1185">Reference proteome</keyword>
<feature type="domain" description="DUF559" evidence="1">
    <location>
        <begin position="3"/>
        <end position="106"/>
    </location>
</feature>
<dbReference type="Gene3D" id="3.40.960.10">
    <property type="entry name" value="VSR Endonuclease"/>
    <property type="match status" value="1"/>
</dbReference>
<dbReference type="InterPro" id="IPR047216">
    <property type="entry name" value="Endonuclease_DUF559_bact"/>
</dbReference>
<dbReference type="PANTHER" id="PTHR38590">
    <property type="entry name" value="BLL0828 PROTEIN"/>
    <property type="match status" value="1"/>
</dbReference>
<reference evidence="2" key="1">
    <citation type="submission" date="2015-09" db="EMBL/GenBank/DDBJ databases">
        <title>Draft Genome Sequences of Two Novel Amoeba-resistant Intranuclear Bacteria, Candidatus Berkiella cookevillensis and Candidatus Berkiella aquae.</title>
        <authorList>
            <person name="Mehari Y.T."/>
            <person name="Arivett B.A."/>
            <person name="Farone A.L."/>
            <person name="Gunderson J.H."/>
            <person name="Farone M.B."/>
        </authorList>
    </citation>
    <scope>NUCLEOTIDE SEQUENCE [LARGE SCALE GENOMIC DNA]</scope>
    <source>
        <strain evidence="2">CC99</strain>
    </source>
</reference>
<evidence type="ECO:0000313" key="4">
    <source>
        <dbReference type="Proteomes" id="UP000051494"/>
    </source>
</evidence>
<keyword evidence="3" id="KW-0540">Nuclease</keyword>
<dbReference type="SUPFAM" id="SSF52980">
    <property type="entry name" value="Restriction endonuclease-like"/>
    <property type="match status" value="1"/>
</dbReference>
<dbReference type="InterPro" id="IPR011335">
    <property type="entry name" value="Restrct_endonuc-II-like"/>
</dbReference>
<keyword evidence="3" id="KW-0255">Endonuclease</keyword>
<dbReference type="AlphaFoldDB" id="A0A0Q9YB47"/>
<keyword evidence="3" id="KW-0378">Hydrolase</keyword>
<dbReference type="PANTHER" id="PTHR38590:SF1">
    <property type="entry name" value="BLL0828 PROTEIN"/>
    <property type="match status" value="1"/>
</dbReference>
<gene>
    <name evidence="3" type="ORF">CC99x_008855</name>
    <name evidence="2" type="ORF">CC99x_02007</name>
</gene>
<name>A0A0Q9YB47_9GAMM</name>
<dbReference type="CDD" id="cd01038">
    <property type="entry name" value="Endonuclease_DUF559"/>
    <property type="match status" value="1"/>
</dbReference>
<evidence type="ECO:0000313" key="2">
    <source>
        <dbReference type="EMBL" id="KRG17884.1"/>
    </source>
</evidence>